<reference evidence="2" key="3">
    <citation type="submission" date="2025-09" db="UniProtKB">
        <authorList>
            <consortium name="Ensembl"/>
        </authorList>
    </citation>
    <scope>IDENTIFICATION</scope>
</reference>
<name>A0A8D2F922_THEGE</name>
<evidence type="ECO:0000313" key="2">
    <source>
        <dbReference type="Ensembl" id="ENSTGEP00000018739.1"/>
    </source>
</evidence>
<proteinExistence type="predicted"/>
<keyword evidence="3" id="KW-1185">Reference proteome</keyword>
<dbReference type="AlphaFoldDB" id="A0A8D2F922"/>
<dbReference type="PROSITE" id="PS51257">
    <property type="entry name" value="PROKAR_LIPOPROTEIN"/>
    <property type="match status" value="1"/>
</dbReference>
<sequence>MRLLMEYTLVALLGIIFGCCFKFHLLGSKHNSVDKKRKERKRTFESREVSRMRWAMTAVTKESVSLAGLRLSGGRRCFLCHWWLLSG</sequence>
<keyword evidence="1" id="KW-1133">Transmembrane helix</keyword>
<accession>A0A8D2F922</accession>
<keyword evidence="1" id="KW-0812">Transmembrane</keyword>
<reference evidence="2" key="2">
    <citation type="submission" date="2025-08" db="UniProtKB">
        <authorList>
            <consortium name="Ensembl"/>
        </authorList>
    </citation>
    <scope>IDENTIFICATION</scope>
</reference>
<evidence type="ECO:0000256" key="1">
    <source>
        <dbReference type="SAM" id="Phobius"/>
    </source>
</evidence>
<keyword evidence="1" id="KW-0472">Membrane</keyword>
<dbReference type="Proteomes" id="UP000694411">
    <property type="component" value="Chromosome 17"/>
</dbReference>
<protein>
    <submittedName>
        <fullName evidence="2">Uncharacterized protein</fullName>
    </submittedName>
</protein>
<dbReference type="Ensembl" id="ENSTGET00000022311.1">
    <property type="protein sequence ID" value="ENSTGEP00000018739.1"/>
    <property type="gene ID" value="ENSTGEG00000015102.1"/>
</dbReference>
<evidence type="ECO:0000313" key="3">
    <source>
        <dbReference type="Proteomes" id="UP000694411"/>
    </source>
</evidence>
<organism evidence="2 3">
    <name type="scientific">Theropithecus gelada</name>
    <name type="common">Gelada baboon</name>
    <dbReference type="NCBI Taxonomy" id="9565"/>
    <lineage>
        <taxon>Eukaryota</taxon>
        <taxon>Metazoa</taxon>
        <taxon>Chordata</taxon>
        <taxon>Craniata</taxon>
        <taxon>Vertebrata</taxon>
        <taxon>Euteleostomi</taxon>
        <taxon>Mammalia</taxon>
        <taxon>Eutheria</taxon>
        <taxon>Euarchontoglires</taxon>
        <taxon>Primates</taxon>
        <taxon>Haplorrhini</taxon>
        <taxon>Catarrhini</taxon>
        <taxon>Cercopithecidae</taxon>
        <taxon>Cercopithecinae</taxon>
        <taxon>Theropithecus</taxon>
    </lineage>
</organism>
<reference evidence="2" key="1">
    <citation type="submission" date="2018-05" db="EMBL/GenBank/DDBJ databases">
        <title>Whole genome of Theropithecus gelada.</title>
        <authorList>
            <person name="Chiou K.L."/>
            <person name="Snyder-Mackler N."/>
        </authorList>
    </citation>
    <scope>NUCLEOTIDE SEQUENCE [LARGE SCALE GENOMIC DNA]</scope>
</reference>
<feature type="transmembrane region" description="Helical" evidence="1">
    <location>
        <begin position="6"/>
        <end position="27"/>
    </location>
</feature>